<gene>
    <name evidence="1" type="ORF">ERS013165_01162</name>
    <name evidence="2" type="ORF">ERS013200_00332</name>
</gene>
<dbReference type="EMBL" id="CWOW01000004">
    <property type="protein sequence ID" value="CSA26205.1"/>
    <property type="molecule type" value="Genomic_DNA"/>
</dbReference>
<dbReference type="Proteomes" id="UP000041770">
    <property type="component" value="Unassembled WGS sequence"/>
</dbReference>
<evidence type="ECO:0000313" key="2">
    <source>
        <dbReference type="EMBL" id="CSC02950.1"/>
    </source>
</evidence>
<evidence type="ECO:0000313" key="3">
    <source>
        <dbReference type="Proteomes" id="UP000041770"/>
    </source>
</evidence>
<dbReference type="EMBL" id="CWQY01000002">
    <property type="protein sequence ID" value="CSC02950.1"/>
    <property type="molecule type" value="Genomic_DNA"/>
</dbReference>
<dbReference type="AlphaFoldDB" id="A0A655X3F9"/>
<reference evidence="3 4" key="1">
    <citation type="submission" date="2015-07" db="EMBL/GenBank/DDBJ databases">
        <authorList>
            <consortium name="Pathogen Informatics"/>
        </authorList>
    </citation>
    <scope>NUCLEOTIDE SEQUENCE [LARGE SCALE GENOMIC DNA]</scope>
    <source>
        <strain evidence="2 3">A316</strain>
        <strain evidence="1 4">A51</strain>
    </source>
</reference>
<proteinExistence type="predicted"/>
<protein>
    <submittedName>
        <fullName evidence="2">Uncharacterized protein</fullName>
    </submittedName>
</protein>
<sequence>MVFQLIALRLSESRYAHKISTVTPMIPNKIAIIYLEKCE</sequence>
<organism evidence="2 3">
    <name type="scientific">Vibrio cholerae</name>
    <dbReference type="NCBI Taxonomy" id="666"/>
    <lineage>
        <taxon>Bacteria</taxon>
        <taxon>Pseudomonadati</taxon>
        <taxon>Pseudomonadota</taxon>
        <taxon>Gammaproteobacteria</taxon>
        <taxon>Vibrionales</taxon>
        <taxon>Vibrionaceae</taxon>
        <taxon>Vibrio</taxon>
    </lineage>
</organism>
<evidence type="ECO:0000313" key="4">
    <source>
        <dbReference type="Proteomes" id="UP000044806"/>
    </source>
</evidence>
<name>A0A655X3F9_VIBCL</name>
<accession>A0A655X3F9</accession>
<dbReference type="Proteomes" id="UP000044806">
    <property type="component" value="Unassembled WGS sequence"/>
</dbReference>
<evidence type="ECO:0000313" key="1">
    <source>
        <dbReference type="EMBL" id="CSA26205.1"/>
    </source>
</evidence>